<keyword evidence="2 4" id="KW-0472">Membrane</keyword>
<dbReference type="PANTHER" id="PTHR30329">
    <property type="entry name" value="STATOR ELEMENT OF FLAGELLAR MOTOR COMPLEX"/>
    <property type="match status" value="1"/>
</dbReference>
<keyword evidence="7" id="KW-1185">Reference proteome</keyword>
<dbReference type="Proteomes" id="UP000324376">
    <property type="component" value="Unassembled WGS sequence"/>
</dbReference>
<dbReference type="InterPro" id="IPR006665">
    <property type="entry name" value="OmpA-like"/>
</dbReference>
<dbReference type="EMBL" id="VNHU01000003">
    <property type="protein sequence ID" value="TYP75061.1"/>
    <property type="molecule type" value="Genomic_DNA"/>
</dbReference>
<dbReference type="GO" id="GO:0009279">
    <property type="term" value="C:cell outer membrane"/>
    <property type="evidence" value="ECO:0007669"/>
    <property type="project" value="UniProtKB-SubCell"/>
</dbReference>
<evidence type="ECO:0000259" key="5">
    <source>
        <dbReference type="PROSITE" id="PS51123"/>
    </source>
</evidence>
<gene>
    <name evidence="6" type="ORF">BD809_103123</name>
</gene>
<dbReference type="AlphaFoldDB" id="A0A5S5C6K9"/>
<reference evidence="6 7" key="1">
    <citation type="submission" date="2019-07" db="EMBL/GenBank/DDBJ databases">
        <title>Genomic Encyclopedia of Archaeal and Bacterial Type Strains, Phase II (KMG-II): from individual species to whole genera.</title>
        <authorList>
            <person name="Goeker M."/>
        </authorList>
    </citation>
    <scope>NUCLEOTIDE SEQUENCE [LARGE SCALE GENOMIC DNA]</scope>
    <source>
        <strain evidence="6 7">DSM 17527</strain>
    </source>
</reference>
<dbReference type="RefSeq" id="WP_148782064.1">
    <property type="nucleotide sequence ID" value="NZ_VNHU01000003.1"/>
</dbReference>
<dbReference type="Pfam" id="PF00691">
    <property type="entry name" value="OmpA"/>
    <property type="match status" value="1"/>
</dbReference>
<evidence type="ECO:0000256" key="1">
    <source>
        <dbReference type="ARBA" id="ARBA00004442"/>
    </source>
</evidence>
<dbReference type="InterPro" id="IPR011990">
    <property type="entry name" value="TPR-like_helical_dom_sf"/>
</dbReference>
<dbReference type="PRINTS" id="PR01021">
    <property type="entry name" value="OMPADOMAIN"/>
</dbReference>
<dbReference type="InterPro" id="IPR050330">
    <property type="entry name" value="Bact_OuterMem_StrucFunc"/>
</dbReference>
<dbReference type="CDD" id="cd07185">
    <property type="entry name" value="OmpA_C-like"/>
    <property type="match status" value="1"/>
</dbReference>
<comment type="caution">
    <text evidence="6">The sequence shown here is derived from an EMBL/GenBank/DDBJ whole genome shotgun (WGS) entry which is preliminary data.</text>
</comment>
<evidence type="ECO:0000256" key="4">
    <source>
        <dbReference type="PROSITE-ProRule" id="PRU00473"/>
    </source>
</evidence>
<dbReference type="PROSITE" id="PS51123">
    <property type="entry name" value="OMPA_2"/>
    <property type="match status" value="1"/>
</dbReference>
<dbReference type="InterPro" id="IPR036737">
    <property type="entry name" value="OmpA-like_sf"/>
</dbReference>
<dbReference type="Gene3D" id="2.60.40.1120">
    <property type="entry name" value="Carboxypeptidase-like, regulatory domain"/>
    <property type="match status" value="1"/>
</dbReference>
<keyword evidence="3" id="KW-0998">Cell outer membrane</keyword>
<protein>
    <submittedName>
        <fullName evidence="6">Outer membrane protein OmpA-like peptidoglycan-associated protein</fullName>
    </submittedName>
</protein>
<organism evidence="6 7">
    <name type="scientific">Aquimarina intermedia</name>
    <dbReference type="NCBI Taxonomy" id="350814"/>
    <lineage>
        <taxon>Bacteria</taxon>
        <taxon>Pseudomonadati</taxon>
        <taxon>Bacteroidota</taxon>
        <taxon>Flavobacteriia</taxon>
        <taxon>Flavobacteriales</taxon>
        <taxon>Flavobacteriaceae</taxon>
        <taxon>Aquimarina</taxon>
    </lineage>
</organism>
<dbReference type="Gene3D" id="3.30.1330.60">
    <property type="entry name" value="OmpA-like domain"/>
    <property type="match status" value="1"/>
</dbReference>
<dbReference type="PANTHER" id="PTHR30329:SF21">
    <property type="entry name" value="LIPOPROTEIN YIAD-RELATED"/>
    <property type="match status" value="1"/>
</dbReference>
<dbReference type="SUPFAM" id="SSF48452">
    <property type="entry name" value="TPR-like"/>
    <property type="match status" value="1"/>
</dbReference>
<evidence type="ECO:0000256" key="3">
    <source>
        <dbReference type="ARBA" id="ARBA00023237"/>
    </source>
</evidence>
<dbReference type="Gene3D" id="1.25.40.10">
    <property type="entry name" value="Tetratricopeptide repeat domain"/>
    <property type="match status" value="1"/>
</dbReference>
<feature type="domain" description="OmpA-like" evidence="5">
    <location>
        <begin position="562"/>
        <end position="683"/>
    </location>
</feature>
<name>A0A5S5C6K9_9FLAO</name>
<sequence>MKKIVVFIVLLFGIFTVSGQKKSRADRFFEKGDFLNAAVEYEEILNENGYSKPVLLHISESYYNTFQFKQAYRYLRILTEGKFYARDKTYDNKFNFMMYQVLSALGDYDKAVTYLTEYNKNNNASNFSVQDAISTIEAFKLKEDDYQIKEGAFNSDASEFGAVRMDSLIYFASDKYPNGLTDKQYRWTHRPFLDIRKIKVDDKNVPIGDSEEIEGKINGKLHEGNFCFSKDGNTLYLSRSNYDKGKKKFDSLQQNAIQLYKSEKIKGEWSIPQKLAFNDVSFSIEHPTLNADGSKLFFSSNMPGGYGDFDLYYVEIDAAGIFGDPVNLGAMINTVNREQFPFVSDDNHLFFASNGHLGLGMLDLFVSEYTDKGFKAPVNLGAPINSRYDDFSISYYSDTDDFFASNRKKEGDDIYEFNQIGEIFTREYVTQFEVRDFATERYIENAEVSIKDGQMNQLYSNTFDSIASFSLTTLPGNFEFTAKASGYNERSKPIKILEKEDQLIVLYLEKSLVTDSLTRTKKNEDTLALEDSDTNTNPPKVTSAQLKEQLLRDTEGPPVVEKNGKLFFELPPIYFDYDKWNIRADSKKVLDEFAKKLEKYKSVYIKISSHTDSRGTDTYNQVLSEKRAESTRNYLALVGYVNARRMKFQGFGESQPLINCKDKICNEEEHQTNRRSEFEIIKY</sequence>
<proteinExistence type="predicted"/>
<accession>A0A5S5C6K9</accession>
<dbReference type="SUPFAM" id="SSF82171">
    <property type="entry name" value="DPP6 N-terminal domain-like"/>
    <property type="match status" value="1"/>
</dbReference>
<evidence type="ECO:0000313" key="6">
    <source>
        <dbReference type="EMBL" id="TYP75061.1"/>
    </source>
</evidence>
<dbReference type="InterPro" id="IPR006664">
    <property type="entry name" value="OMP_bac"/>
</dbReference>
<dbReference type="OrthoDB" id="9809364at2"/>
<evidence type="ECO:0000313" key="7">
    <source>
        <dbReference type="Proteomes" id="UP000324376"/>
    </source>
</evidence>
<dbReference type="Pfam" id="PF07676">
    <property type="entry name" value="PD40"/>
    <property type="match status" value="1"/>
</dbReference>
<dbReference type="SUPFAM" id="SSF103088">
    <property type="entry name" value="OmpA-like"/>
    <property type="match status" value="1"/>
</dbReference>
<dbReference type="InterPro" id="IPR011659">
    <property type="entry name" value="WD40"/>
</dbReference>
<evidence type="ECO:0000256" key="2">
    <source>
        <dbReference type="ARBA" id="ARBA00023136"/>
    </source>
</evidence>
<comment type="subcellular location">
    <subcellularLocation>
        <location evidence="1">Cell outer membrane</location>
    </subcellularLocation>
</comment>